<sequence length="219" mass="23975">MTSLSRPRRFDSLAMGLSLVFLHAVSVSVYAFQGQHPKIQSGWRARRAPLSRQSLSMKLDFKPPPIPEFVEKRIVETQATLARQLPAPVLERVEGDAIFDTHAVLAGLTGVLLLIFPGIAAAGPIDAAALQGWAPFILAVAFICSQASSLTKEAQRLLARTFFSMCAVEILVWLKATVLLLPFGILSLLTYLPTALVFVFLSFGYLMSGLLVETEYIIE</sequence>
<dbReference type="EMBL" id="CDMZ01004058">
    <property type="protein sequence ID" value="CEM48498.1"/>
    <property type="molecule type" value="Genomic_DNA"/>
</dbReference>
<reference evidence="2" key="1">
    <citation type="submission" date="2014-11" db="EMBL/GenBank/DDBJ databases">
        <authorList>
            <person name="Otto D Thomas"/>
            <person name="Naeem Raeece"/>
        </authorList>
    </citation>
    <scope>NUCLEOTIDE SEQUENCE</scope>
</reference>
<evidence type="ECO:0000313" key="2">
    <source>
        <dbReference type="EMBL" id="CEM48498.1"/>
    </source>
</evidence>
<name>A0A0G4HVK6_9ALVE</name>
<keyword evidence="1" id="KW-0812">Transmembrane</keyword>
<feature type="transmembrane region" description="Helical" evidence="1">
    <location>
        <begin position="132"/>
        <end position="150"/>
    </location>
</feature>
<organism evidence="2">
    <name type="scientific">Chromera velia CCMP2878</name>
    <dbReference type="NCBI Taxonomy" id="1169474"/>
    <lineage>
        <taxon>Eukaryota</taxon>
        <taxon>Sar</taxon>
        <taxon>Alveolata</taxon>
        <taxon>Colpodellida</taxon>
        <taxon>Chromeraceae</taxon>
        <taxon>Chromera</taxon>
    </lineage>
</organism>
<accession>A0A0G4HVK6</accession>
<feature type="transmembrane region" description="Helical" evidence="1">
    <location>
        <begin position="102"/>
        <end position="120"/>
    </location>
</feature>
<feature type="transmembrane region" description="Helical" evidence="1">
    <location>
        <begin position="162"/>
        <end position="185"/>
    </location>
</feature>
<protein>
    <submittedName>
        <fullName evidence="2">Uncharacterized protein</fullName>
    </submittedName>
</protein>
<feature type="transmembrane region" description="Helical" evidence="1">
    <location>
        <begin position="12"/>
        <end position="32"/>
    </location>
</feature>
<gene>
    <name evidence="2" type="ORF">Cvel_8875</name>
</gene>
<proteinExistence type="predicted"/>
<keyword evidence="1" id="KW-0472">Membrane</keyword>
<evidence type="ECO:0000256" key="1">
    <source>
        <dbReference type="SAM" id="Phobius"/>
    </source>
</evidence>
<dbReference type="VEuPathDB" id="CryptoDB:Cvel_8875"/>
<dbReference type="AlphaFoldDB" id="A0A0G4HVK6"/>
<feature type="transmembrane region" description="Helical" evidence="1">
    <location>
        <begin position="191"/>
        <end position="212"/>
    </location>
</feature>
<keyword evidence="1" id="KW-1133">Transmembrane helix</keyword>